<name>A0A9P6JGW3_9FUNG</name>
<dbReference type="AlphaFoldDB" id="A0A9P6JGW3"/>
<dbReference type="Proteomes" id="UP000749646">
    <property type="component" value="Unassembled WGS sequence"/>
</dbReference>
<accession>A0A9P6JGW3</accession>
<evidence type="ECO:0000313" key="2">
    <source>
        <dbReference type="EMBL" id="KAF9973422.1"/>
    </source>
</evidence>
<sequence>EEISDDDWIDGVLQRSIARDEERRHAEADEKRARRRRRLDEKGAAATSSSQRSVDSGIVNPSGRALVAGAPLPQAWTAASSSASMAAPRLDRSMVRSDALRTLVRMRKQREQLIAQGRTLNRLSSVVNQYDELPHGALSLSWLNDSIAGLERDLELEREQARNIDES</sequence>
<dbReference type="EMBL" id="JAAAHW010004545">
    <property type="protein sequence ID" value="KAF9973422.1"/>
    <property type="molecule type" value="Genomic_DNA"/>
</dbReference>
<evidence type="ECO:0000256" key="1">
    <source>
        <dbReference type="SAM" id="MobiDB-lite"/>
    </source>
</evidence>
<gene>
    <name evidence="2" type="ORF">BGZ65_009275</name>
</gene>
<keyword evidence="3" id="KW-1185">Reference proteome</keyword>
<proteinExistence type="predicted"/>
<evidence type="ECO:0000313" key="3">
    <source>
        <dbReference type="Proteomes" id="UP000749646"/>
    </source>
</evidence>
<feature type="non-terminal residue" evidence="2">
    <location>
        <position position="1"/>
    </location>
</feature>
<reference evidence="2" key="1">
    <citation type="journal article" date="2020" name="Fungal Divers.">
        <title>Resolving the Mortierellaceae phylogeny through synthesis of multi-gene phylogenetics and phylogenomics.</title>
        <authorList>
            <person name="Vandepol N."/>
            <person name="Liber J."/>
            <person name="Desiro A."/>
            <person name="Na H."/>
            <person name="Kennedy M."/>
            <person name="Barry K."/>
            <person name="Grigoriev I.V."/>
            <person name="Miller A.N."/>
            <person name="O'Donnell K."/>
            <person name="Stajich J.E."/>
            <person name="Bonito G."/>
        </authorList>
    </citation>
    <scope>NUCLEOTIDE SEQUENCE</scope>
    <source>
        <strain evidence="2">MES-2147</strain>
    </source>
</reference>
<organism evidence="2 3">
    <name type="scientific">Modicella reniformis</name>
    <dbReference type="NCBI Taxonomy" id="1440133"/>
    <lineage>
        <taxon>Eukaryota</taxon>
        <taxon>Fungi</taxon>
        <taxon>Fungi incertae sedis</taxon>
        <taxon>Mucoromycota</taxon>
        <taxon>Mortierellomycotina</taxon>
        <taxon>Mortierellomycetes</taxon>
        <taxon>Mortierellales</taxon>
        <taxon>Mortierellaceae</taxon>
        <taxon>Modicella</taxon>
    </lineage>
</organism>
<comment type="caution">
    <text evidence="2">The sequence shown here is derived from an EMBL/GenBank/DDBJ whole genome shotgun (WGS) entry which is preliminary data.</text>
</comment>
<protein>
    <submittedName>
        <fullName evidence="2">Uncharacterized protein</fullName>
    </submittedName>
</protein>
<feature type="compositionally biased region" description="Basic and acidic residues" evidence="1">
    <location>
        <begin position="20"/>
        <end position="43"/>
    </location>
</feature>
<feature type="region of interest" description="Disordered" evidence="1">
    <location>
        <begin position="20"/>
        <end position="64"/>
    </location>
</feature>